<dbReference type="SUPFAM" id="SSF52833">
    <property type="entry name" value="Thioredoxin-like"/>
    <property type="match status" value="1"/>
</dbReference>
<organism evidence="2 3">
    <name type="scientific">Coprinellus micaceus</name>
    <name type="common">Glistening ink-cap mushroom</name>
    <name type="synonym">Coprinus micaceus</name>
    <dbReference type="NCBI Taxonomy" id="71717"/>
    <lineage>
        <taxon>Eukaryota</taxon>
        <taxon>Fungi</taxon>
        <taxon>Dikarya</taxon>
        <taxon>Basidiomycota</taxon>
        <taxon>Agaricomycotina</taxon>
        <taxon>Agaricomycetes</taxon>
        <taxon>Agaricomycetidae</taxon>
        <taxon>Agaricales</taxon>
        <taxon>Agaricineae</taxon>
        <taxon>Psathyrellaceae</taxon>
        <taxon>Coprinellus</taxon>
    </lineage>
</organism>
<dbReference type="PROSITE" id="PS51354">
    <property type="entry name" value="GLUTAREDOXIN_2"/>
    <property type="match status" value="1"/>
</dbReference>
<dbReference type="EMBL" id="QPFP01000004">
    <property type="protein sequence ID" value="TEB37352.1"/>
    <property type="molecule type" value="Genomic_DNA"/>
</dbReference>
<dbReference type="GO" id="GO:0000324">
    <property type="term" value="C:fungal-type vacuole"/>
    <property type="evidence" value="ECO:0007669"/>
    <property type="project" value="TreeGrafter"/>
</dbReference>
<dbReference type="Proteomes" id="UP000298030">
    <property type="component" value="Unassembled WGS sequence"/>
</dbReference>
<dbReference type="PRINTS" id="PR00160">
    <property type="entry name" value="GLUTAREDOXIN"/>
</dbReference>
<gene>
    <name evidence="2" type="ORF">FA13DRAFT_1726425</name>
</gene>
<dbReference type="GO" id="GO:0034599">
    <property type="term" value="P:cellular response to oxidative stress"/>
    <property type="evidence" value="ECO:0007669"/>
    <property type="project" value="TreeGrafter"/>
</dbReference>
<dbReference type="Pfam" id="PF00462">
    <property type="entry name" value="Glutaredoxin"/>
    <property type="match status" value="1"/>
</dbReference>
<sequence>MYRVRKGPVIAVALVVGFLFFYFSPWDVSSSVMGTQSRKVEEIYGLLHLVTSDVPETEHVLSGPQLDPTQKLDLQVYAAGSELNWTKQANHIDKAHPIVVFSKSYCPYSKRAKALLKSYDITPPPKIIEVDLRDDGNVIKQLLTRMTGHSTFPNIIVQGKTIGGSDNLMALHASKELRTIIENAGAKPRGDGPEVVL</sequence>
<dbReference type="InterPro" id="IPR036249">
    <property type="entry name" value="Thioredoxin-like_sf"/>
</dbReference>
<dbReference type="InterPro" id="IPR002109">
    <property type="entry name" value="Glutaredoxin"/>
</dbReference>
<dbReference type="Gene3D" id="3.40.30.10">
    <property type="entry name" value="Glutaredoxin"/>
    <property type="match status" value="1"/>
</dbReference>
<dbReference type="STRING" id="71717.A0A4Y7TUS8"/>
<dbReference type="PANTHER" id="PTHR45694">
    <property type="entry name" value="GLUTAREDOXIN 2"/>
    <property type="match status" value="1"/>
</dbReference>
<evidence type="ECO:0000313" key="2">
    <source>
        <dbReference type="EMBL" id="TEB37352.1"/>
    </source>
</evidence>
<dbReference type="OrthoDB" id="423313at2759"/>
<evidence type="ECO:0000313" key="3">
    <source>
        <dbReference type="Proteomes" id="UP000298030"/>
    </source>
</evidence>
<comment type="caution">
    <text evidence="2">The sequence shown here is derived from an EMBL/GenBank/DDBJ whole genome shotgun (WGS) entry which is preliminary data.</text>
</comment>
<dbReference type="GO" id="GO:0005796">
    <property type="term" value="C:Golgi lumen"/>
    <property type="evidence" value="ECO:0007669"/>
    <property type="project" value="TreeGrafter"/>
</dbReference>
<name>A0A4Y7TUS8_COPMI</name>
<dbReference type="InterPro" id="IPR014025">
    <property type="entry name" value="Glutaredoxin_subgr"/>
</dbReference>
<protein>
    <submittedName>
        <fullName evidence="2">Thioredoxin-like protein</fullName>
    </submittedName>
</protein>
<accession>A0A4Y7TUS8</accession>
<dbReference type="AlphaFoldDB" id="A0A4Y7TUS8"/>
<reference evidence="2 3" key="1">
    <citation type="journal article" date="2019" name="Nat. Ecol. Evol.">
        <title>Megaphylogeny resolves global patterns of mushroom evolution.</title>
        <authorList>
            <person name="Varga T."/>
            <person name="Krizsan K."/>
            <person name="Foldi C."/>
            <person name="Dima B."/>
            <person name="Sanchez-Garcia M."/>
            <person name="Sanchez-Ramirez S."/>
            <person name="Szollosi G.J."/>
            <person name="Szarkandi J.G."/>
            <person name="Papp V."/>
            <person name="Albert L."/>
            <person name="Andreopoulos W."/>
            <person name="Angelini C."/>
            <person name="Antonin V."/>
            <person name="Barry K.W."/>
            <person name="Bougher N.L."/>
            <person name="Buchanan P."/>
            <person name="Buyck B."/>
            <person name="Bense V."/>
            <person name="Catcheside P."/>
            <person name="Chovatia M."/>
            <person name="Cooper J."/>
            <person name="Damon W."/>
            <person name="Desjardin D."/>
            <person name="Finy P."/>
            <person name="Geml J."/>
            <person name="Haridas S."/>
            <person name="Hughes K."/>
            <person name="Justo A."/>
            <person name="Karasinski D."/>
            <person name="Kautmanova I."/>
            <person name="Kiss B."/>
            <person name="Kocsube S."/>
            <person name="Kotiranta H."/>
            <person name="LaButti K.M."/>
            <person name="Lechner B.E."/>
            <person name="Liimatainen K."/>
            <person name="Lipzen A."/>
            <person name="Lukacs Z."/>
            <person name="Mihaltcheva S."/>
            <person name="Morgado L.N."/>
            <person name="Niskanen T."/>
            <person name="Noordeloos M.E."/>
            <person name="Ohm R.A."/>
            <person name="Ortiz-Santana B."/>
            <person name="Ovrebo C."/>
            <person name="Racz N."/>
            <person name="Riley R."/>
            <person name="Savchenko A."/>
            <person name="Shiryaev A."/>
            <person name="Soop K."/>
            <person name="Spirin V."/>
            <person name="Szebenyi C."/>
            <person name="Tomsovsky M."/>
            <person name="Tulloss R.E."/>
            <person name="Uehling J."/>
            <person name="Grigoriev I.V."/>
            <person name="Vagvolgyi C."/>
            <person name="Papp T."/>
            <person name="Martin F.M."/>
            <person name="Miettinen O."/>
            <person name="Hibbett D.S."/>
            <person name="Nagy L.G."/>
        </authorList>
    </citation>
    <scope>NUCLEOTIDE SEQUENCE [LARGE SCALE GENOMIC DNA]</scope>
    <source>
        <strain evidence="2 3">FP101781</strain>
    </source>
</reference>
<dbReference type="CDD" id="cd03419">
    <property type="entry name" value="GRX_GRXh_1_2_like"/>
    <property type="match status" value="1"/>
</dbReference>
<evidence type="ECO:0000259" key="1">
    <source>
        <dbReference type="Pfam" id="PF00462"/>
    </source>
</evidence>
<dbReference type="PANTHER" id="PTHR45694:SF5">
    <property type="entry name" value="GLUTAREDOXIN 2"/>
    <property type="match status" value="1"/>
</dbReference>
<proteinExistence type="predicted"/>
<keyword evidence="3" id="KW-1185">Reference proteome</keyword>
<dbReference type="GO" id="GO:0015038">
    <property type="term" value="F:glutathione disulfide oxidoreductase activity"/>
    <property type="evidence" value="ECO:0007669"/>
    <property type="project" value="TreeGrafter"/>
</dbReference>
<feature type="domain" description="Glutaredoxin" evidence="1">
    <location>
        <begin position="98"/>
        <end position="161"/>
    </location>
</feature>
<dbReference type="GO" id="GO:0005801">
    <property type="term" value="C:cis-Golgi network"/>
    <property type="evidence" value="ECO:0007669"/>
    <property type="project" value="TreeGrafter"/>
</dbReference>